<accession>A0A8X6JCW1</accession>
<proteinExistence type="predicted"/>
<feature type="compositionally biased region" description="Polar residues" evidence="1">
    <location>
        <begin position="9"/>
        <end position="19"/>
    </location>
</feature>
<feature type="region of interest" description="Disordered" evidence="1">
    <location>
        <begin position="1"/>
        <end position="22"/>
    </location>
</feature>
<reference evidence="2" key="1">
    <citation type="submission" date="2020-08" db="EMBL/GenBank/DDBJ databases">
        <title>Multicomponent nature underlies the extraordinary mechanical properties of spider dragline silk.</title>
        <authorList>
            <person name="Kono N."/>
            <person name="Nakamura H."/>
            <person name="Mori M."/>
            <person name="Yoshida Y."/>
            <person name="Ohtoshi R."/>
            <person name="Malay A.D."/>
            <person name="Moran D.A.P."/>
            <person name="Tomita M."/>
            <person name="Numata K."/>
            <person name="Arakawa K."/>
        </authorList>
    </citation>
    <scope>NUCLEOTIDE SEQUENCE</scope>
</reference>
<comment type="caution">
    <text evidence="2">The sequence shown here is derived from an EMBL/GenBank/DDBJ whole genome shotgun (WGS) entry which is preliminary data.</text>
</comment>
<dbReference type="OrthoDB" id="6435878at2759"/>
<dbReference type="AlphaFoldDB" id="A0A8X6JCW1"/>
<protein>
    <submittedName>
        <fullName evidence="2">Uncharacterized protein</fullName>
    </submittedName>
</protein>
<sequence length="130" mass="14433">MGKDAKINQAKSLSTVNEQQKPRSALSMLSNYILSLDVKEWWSLETIGIRDPFENLKGKELNSESIKRPVLTPTKTTKIRSVLDATARESGKPSLNDVLHKGSSLIELIPDILDRFPSASQPTLRKPSCS</sequence>
<organism evidence="2 3">
    <name type="scientific">Trichonephila inaurata madagascariensis</name>
    <dbReference type="NCBI Taxonomy" id="2747483"/>
    <lineage>
        <taxon>Eukaryota</taxon>
        <taxon>Metazoa</taxon>
        <taxon>Ecdysozoa</taxon>
        <taxon>Arthropoda</taxon>
        <taxon>Chelicerata</taxon>
        <taxon>Arachnida</taxon>
        <taxon>Araneae</taxon>
        <taxon>Araneomorphae</taxon>
        <taxon>Entelegynae</taxon>
        <taxon>Araneoidea</taxon>
        <taxon>Nephilidae</taxon>
        <taxon>Trichonephila</taxon>
        <taxon>Trichonephila inaurata</taxon>
    </lineage>
</organism>
<name>A0A8X6JCW1_9ARAC</name>
<gene>
    <name evidence="2" type="ORF">TNIN_167751</name>
</gene>
<evidence type="ECO:0000313" key="2">
    <source>
        <dbReference type="EMBL" id="GFS59460.1"/>
    </source>
</evidence>
<evidence type="ECO:0000256" key="1">
    <source>
        <dbReference type="SAM" id="MobiDB-lite"/>
    </source>
</evidence>
<dbReference type="EMBL" id="BMAV01027451">
    <property type="protein sequence ID" value="GFS59460.1"/>
    <property type="molecule type" value="Genomic_DNA"/>
</dbReference>
<evidence type="ECO:0000313" key="3">
    <source>
        <dbReference type="Proteomes" id="UP000886998"/>
    </source>
</evidence>
<keyword evidence="3" id="KW-1185">Reference proteome</keyword>
<dbReference type="Proteomes" id="UP000886998">
    <property type="component" value="Unassembled WGS sequence"/>
</dbReference>